<dbReference type="Gene3D" id="3.40.50.300">
    <property type="entry name" value="P-loop containing nucleotide triphosphate hydrolases"/>
    <property type="match status" value="2"/>
</dbReference>
<dbReference type="PANTHER" id="PTHR47396:SF1">
    <property type="entry name" value="ATP-DEPENDENT HELICASE IRC3-RELATED"/>
    <property type="match status" value="1"/>
</dbReference>
<dbReference type="GO" id="GO:0004386">
    <property type="term" value="F:helicase activity"/>
    <property type="evidence" value="ECO:0007669"/>
    <property type="project" value="UniProtKB-KW"/>
</dbReference>
<comment type="caution">
    <text evidence="3">The sequence shown here is derived from an EMBL/GenBank/DDBJ whole genome shotgun (WGS) entry which is preliminary data.</text>
</comment>
<evidence type="ECO:0000259" key="1">
    <source>
        <dbReference type="PROSITE" id="PS51192"/>
    </source>
</evidence>
<dbReference type="InterPro" id="IPR014001">
    <property type="entry name" value="Helicase_ATP-bd"/>
</dbReference>
<dbReference type="EMBL" id="JAGFNZ010000006">
    <property type="protein sequence ID" value="MBW7573893.1"/>
    <property type="molecule type" value="Genomic_DNA"/>
</dbReference>
<reference evidence="3 4" key="1">
    <citation type="submission" date="2021-03" db="EMBL/GenBank/DDBJ databases">
        <title>Caproiciproducens sp. nov. isolated from feces of cow.</title>
        <authorList>
            <person name="Choi J.-Y."/>
        </authorList>
    </citation>
    <scope>NUCLEOTIDE SEQUENCE [LARGE SCALE GENOMIC DNA]</scope>
    <source>
        <strain evidence="3 4">AGMB10547</strain>
    </source>
</reference>
<name>A0ABS7DRS9_9FIRM</name>
<organism evidence="3 4">
    <name type="scientific">Caproiciproducens faecalis</name>
    <dbReference type="NCBI Taxonomy" id="2820301"/>
    <lineage>
        <taxon>Bacteria</taxon>
        <taxon>Bacillati</taxon>
        <taxon>Bacillota</taxon>
        <taxon>Clostridia</taxon>
        <taxon>Eubacteriales</taxon>
        <taxon>Acutalibacteraceae</taxon>
        <taxon>Caproiciproducens</taxon>
    </lineage>
</organism>
<dbReference type="PROSITE" id="PS51192">
    <property type="entry name" value="HELICASE_ATP_BIND_1"/>
    <property type="match status" value="1"/>
</dbReference>
<accession>A0ABS7DRS9</accession>
<dbReference type="SUPFAM" id="SSF52540">
    <property type="entry name" value="P-loop containing nucleoside triphosphate hydrolases"/>
    <property type="match status" value="1"/>
</dbReference>
<keyword evidence="3" id="KW-0378">Hydrolase</keyword>
<evidence type="ECO:0000313" key="3">
    <source>
        <dbReference type="EMBL" id="MBW7573893.1"/>
    </source>
</evidence>
<dbReference type="InterPro" id="IPR050742">
    <property type="entry name" value="Helicase_Restrict-Modif_Enz"/>
</dbReference>
<gene>
    <name evidence="3" type="ORF">J5W02_13850</name>
</gene>
<protein>
    <submittedName>
        <fullName evidence="3">DEAD/DEAH box helicase</fullName>
    </submittedName>
</protein>
<keyword evidence="3" id="KW-0547">Nucleotide-binding</keyword>
<keyword evidence="3" id="KW-0067">ATP-binding</keyword>
<keyword evidence="4" id="KW-1185">Reference proteome</keyword>
<dbReference type="InterPro" id="IPR001650">
    <property type="entry name" value="Helicase_C-like"/>
</dbReference>
<dbReference type="SMART" id="SM00487">
    <property type="entry name" value="DEXDc"/>
    <property type="match status" value="1"/>
</dbReference>
<dbReference type="Proteomes" id="UP000719942">
    <property type="component" value="Unassembled WGS sequence"/>
</dbReference>
<dbReference type="InterPro" id="IPR027417">
    <property type="entry name" value="P-loop_NTPase"/>
</dbReference>
<feature type="domain" description="Helicase C-terminal" evidence="2">
    <location>
        <begin position="208"/>
        <end position="375"/>
    </location>
</feature>
<evidence type="ECO:0000259" key="2">
    <source>
        <dbReference type="PROSITE" id="PS51194"/>
    </source>
</evidence>
<feature type="domain" description="Helicase ATP-binding" evidence="1">
    <location>
        <begin position="16"/>
        <end position="157"/>
    </location>
</feature>
<dbReference type="Pfam" id="PF00271">
    <property type="entry name" value="Helicase_C"/>
    <property type="match status" value="1"/>
</dbReference>
<dbReference type="PANTHER" id="PTHR47396">
    <property type="entry name" value="TYPE I RESTRICTION ENZYME ECOKI R PROTEIN"/>
    <property type="match status" value="1"/>
</dbReference>
<keyword evidence="3" id="KW-0347">Helicase</keyword>
<dbReference type="SMART" id="SM00490">
    <property type="entry name" value="HELICc"/>
    <property type="match status" value="1"/>
</dbReference>
<sequence>MKDINLRDYQKECIETIQSQPPGAYLVQMATGLGKTVTFANIQRKGKMLILSHREELVRQPLKYFDCLTGVEMAGEHATPMDEVVSASVQTMAHRLERFAPDEFDIVVVDEAHHSSASTYRRILNYFHPRLTLGFTATPNRSDNVRMNDIYQDIIFQRDLKWGIKNGYLSDIFCRRVNIGYDLRSVHTRGGDYAPGELEKAMDGTADAIAETYRTMAAGATLIFAVSVNQAQEIAKRIPGAAVVTGETKDRADIIKAFTDGQIPCIVNCMVFTEGTDIPRVETVIVARPTQSDSLYTQMVGRGLRLYPGKERLNLIDCVGVSGRASLCTAPSLLGIDLKDVPERRLSEMDGMLFELPEKVERAADCPESWIKNVQIVDLWAQEQKYNTHGVNFFKMPNGSMVCSLMDREKIVIPCQDELGRVNFNGRLMPMQSALDFAYIKLTTNYKEQEYIWNLEKAKCWGKAPASDKQLQLIQRRCKGFDPAGLTKLQASQILNRVMNGGRRSA</sequence>
<dbReference type="Pfam" id="PF04851">
    <property type="entry name" value="ResIII"/>
    <property type="match status" value="1"/>
</dbReference>
<evidence type="ECO:0000313" key="4">
    <source>
        <dbReference type="Proteomes" id="UP000719942"/>
    </source>
</evidence>
<dbReference type="PROSITE" id="PS51194">
    <property type="entry name" value="HELICASE_CTER"/>
    <property type="match status" value="1"/>
</dbReference>
<proteinExistence type="predicted"/>
<dbReference type="InterPro" id="IPR006935">
    <property type="entry name" value="Helicase/UvrB_N"/>
</dbReference>